<keyword evidence="2" id="KW-0489">Methyltransferase</keyword>
<accession>A0A8A0RMK4</accession>
<protein>
    <submittedName>
        <fullName evidence="2">27-O-demethylrifamycin SV methyltransferase</fullName>
        <ecNumber evidence="2">2.1.1.315</ecNumber>
    </submittedName>
</protein>
<dbReference type="Proteomes" id="UP000662904">
    <property type="component" value="Chromosome"/>
</dbReference>
<evidence type="ECO:0000259" key="1">
    <source>
        <dbReference type="Pfam" id="PF08241"/>
    </source>
</evidence>
<organism evidence="2 3">
    <name type="scientific">Koleobacter methoxysyntrophicus</name>
    <dbReference type="NCBI Taxonomy" id="2751313"/>
    <lineage>
        <taxon>Bacteria</taxon>
        <taxon>Bacillati</taxon>
        <taxon>Bacillota</taxon>
        <taxon>Clostridia</taxon>
        <taxon>Koleobacterales</taxon>
        <taxon>Koleobacteraceae</taxon>
        <taxon>Koleobacter</taxon>
    </lineage>
</organism>
<evidence type="ECO:0000313" key="2">
    <source>
        <dbReference type="EMBL" id="QSQ09641.1"/>
    </source>
</evidence>
<dbReference type="InterPro" id="IPR029063">
    <property type="entry name" value="SAM-dependent_MTases_sf"/>
</dbReference>
<dbReference type="GO" id="GO:0008757">
    <property type="term" value="F:S-adenosylmethionine-dependent methyltransferase activity"/>
    <property type="evidence" value="ECO:0007669"/>
    <property type="project" value="InterPro"/>
</dbReference>
<sequence length="226" mass="25911">MSFFNSIAETYDSWYKTPLGRFVDEVETHLAFKFFKPEKGMKILDVGCGTGNFSIKLARMGACVTGIDISNKMLLIAREKVKDMGLDIVFERMDVYDIAFPDNYFDGVFSMAAFEFIKQPQRAFKEMMRVLKPGGRLLIGTIHKDSTWGTLYEKQAQQDPDSIFRFADFKTLEDLENLDRKNLLKSGQCLFIPPDASPEGLNWKEEERLSKTEKGGFIIALWKKPL</sequence>
<dbReference type="EC" id="2.1.1.315" evidence="2"/>
<dbReference type="SUPFAM" id="SSF53335">
    <property type="entry name" value="S-adenosyl-L-methionine-dependent methyltransferases"/>
    <property type="match status" value="1"/>
</dbReference>
<proteinExistence type="predicted"/>
<name>A0A8A0RMK4_9FIRM</name>
<dbReference type="Gene3D" id="3.40.50.150">
    <property type="entry name" value="Vaccinia Virus protein VP39"/>
    <property type="match status" value="1"/>
</dbReference>
<reference evidence="2" key="1">
    <citation type="submission" date="2020-07" db="EMBL/GenBank/DDBJ databases">
        <title>Koleobacter methoxysyntrophicus gen. nov., sp. nov., a novel anaerobic bacterium isolated from deep subsurface oil field and proposal of Koleobacterales ord. nov. in the phylum Firmicutes.</title>
        <authorList>
            <person name="Sakamoto S."/>
            <person name="Tamaki H."/>
        </authorList>
    </citation>
    <scope>NUCLEOTIDE SEQUENCE</scope>
    <source>
        <strain evidence="2">NRmbB1</strain>
    </source>
</reference>
<keyword evidence="3" id="KW-1185">Reference proteome</keyword>
<dbReference type="GO" id="GO:0032259">
    <property type="term" value="P:methylation"/>
    <property type="evidence" value="ECO:0007669"/>
    <property type="project" value="UniProtKB-KW"/>
</dbReference>
<dbReference type="Pfam" id="PF08241">
    <property type="entry name" value="Methyltransf_11"/>
    <property type="match status" value="1"/>
</dbReference>
<evidence type="ECO:0000313" key="3">
    <source>
        <dbReference type="Proteomes" id="UP000662904"/>
    </source>
</evidence>
<keyword evidence="2" id="KW-0808">Transferase</keyword>
<dbReference type="AlphaFoldDB" id="A0A8A0RMK4"/>
<feature type="domain" description="Methyltransferase type 11" evidence="1">
    <location>
        <begin position="44"/>
        <end position="139"/>
    </location>
</feature>
<dbReference type="RefSeq" id="WP_206706987.1">
    <property type="nucleotide sequence ID" value="NZ_CP059066.1"/>
</dbReference>
<dbReference type="EMBL" id="CP059066">
    <property type="protein sequence ID" value="QSQ09641.1"/>
    <property type="molecule type" value="Genomic_DNA"/>
</dbReference>
<dbReference type="InterPro" id="IPR013216">
    <property type="entry name" value="Methyltransf_11"/>
</dbReference>
<dbReference type="PANTHER" id="PTHR43591">
    <property type="entry name" value="METHYLTRANSFERASE"/>
    <property type="match status" value="1"/>
</dbReference>
<dbReference type="CDD" id="cd02440">
    <property type="entry name" value="AdoMet_MTases"/>
    <property type="match status" value="1"/>
</dbReference>
<gene>
    <name evidence="2" type="ORF">H0A61_02018</name>
</gene>
<dbReference type="KEGG" id="kme:H0A61_02018"/>